<keyword evidence="1" id="KW-0472">Membrane</keyword>
<accession>A0ABY8I0S5</accession>
<proteinExistence type="predicted"/>
<reference evidence="2 3" key="1">
    <citation type="submission" date="2023-04" db="EMBL/GenBank/DDBJ databases">
        <title>Nanopore sequencing of Janthinobacterium from water.</title>
        <authorList>
            <person name="Ciuchcinski K."/>
            <person name="Rokowska A."/>
            <person name="Dziewit L."/>
        </authorList>
    </citation>
    <scope>NUCLEOTIDE SEQUENCE [LARGE SCALE GENOMIC DNA]</scope>
    <source>
        <strain evidence="2 3">DEMB2</strain>
    </source>
</reference>
<feature type="transmembrane region" description="Helical" evidence="1">
    <location>
        <begin position="59"/>
        <end position="77"/>
    </location>
</feature>
<organism evidence="2 3">
    <name type="scientific">Janthinobacterium rivuli</name>
    <dbReference type="NCBI Taxonomy" id="2751478"/>
    <lineage>
        <taxon>Bacteria</taxon>
        <taxon>Pseudomonadati</taxon>
        <taxon>Pseudomonadota</taxon>
        <taxon>Betaproteobacteria</taxon>
        <taxon>Burkholderiales</taxon>
        <taxon>Oxalobacteraceae</taxon>
        <taxon>Janthinobacterium</taxon>
    </lineage>
</organism>
<sequence>MSDTSPQPVQDKNKTVCIEHEKLKLHFAYLVVILVFSMILLATGQFTPKEKFTEYLSNAATLVSVVLGLVAIFYSFISNDGLSKSLGSINNVSEQIAKTREEISIYVDRTKETGDLAESGAKLLSSATLEIKHNLSELSSAMEAIRVQTSDFGTIISEIPSKFEKLEITFQDAAKGFGVKEKSRDEHTPSAELAPALVQQVLETSSLACNLVIIACVFAFQSKKQLDLENFSKIMETKLDDLMSGYIIALNAFGAISIRYINSRNFEIVEANKNIEKIAEKYYIEYLNSSFNDDKAEKEIWKKRLDAVKDLFFP</sequence>
<keyword evidence="1" id="KW-0812">Transmembrane</keyword>
<protein>
    <submittedName>
        <fullName evidence="2">Uncharacterized protein</fullName>
    </submittedName>
</protein>
<dbReference type="RefSeq" id="WP_158300145.1">
    <property type="nucleotide sequence ID" value="NZ_CP121464.1"/>
</dbReference>
<keyword evidence="3" id="KW-1185">Reference proteome</keyword>
<keyword evidence="1" id="KW-1133">Transmembrane helix</keyword>
<dbReference type="Proteomes" id="UP001219584">
    <property type="component" value="Chromosome"/>
</dbReference>
<dbReference type="EMBL" id="CP121464">
    <property type="protein sequence ID" value="WFR77572.1"/>
    <property type="molecule type" value="Genomic_DNA"/>
</dbReference>
<evidence type="ECO:0000313" key="3">
    <source>
        <dbReference type="Proteomes" id="UP001219584"/>
    </source>
</evidence>
<evidence type="ECO:0000313" key="2">
    <source>
        <dbReference type="EMBL" id="WFR77572.1"/>
    </source>
</evidence>
<name>A0ABY8I0S5_9BURK</name>
<gene>
    <name evidence="2" type="ORF">P9875_17775</name>
</gene>
<evidence type="ECO:0000256" key="1">
    <source>
        <dbReference type="SAM" id="Phobius"/>
    </source>
</evidence>
<feature type="transmembrane region" description="Helical" evidence="1">
    <location>
        <begin position="27"/>
        <end position="47"/>
    </location>
</feature>